<accession>A0A840G7T0</accession>
<dbReference type="AlphaFoldDB" id="A0A840G7T0"/>
<sequence>MKIRGDTSSFDQLSEVAWRRTTPALPLAGKAQADAVAVRFNFSEPDAVEGERLLKRMAGPTESVLNLPSGRVNASFAASALPARLDFE</sequence>
<name>A0A840G7T0_9BURK</name>
<comment type="caution">
    <text evidence="1">The sequence shown here is derived from an EMBL/GenBank/DDBJ whole genome shotgun (WGS) entry which is preliminary data.</text>
</comment>
<gene>
    <name evidence="1" type="ORF">GGD71_005697</name>
</gene>
<proteinExistence type="predicted"/>
<dbReference type="RefSeq" id="WP_184641752.1">
    <property type="nucleotide sequence ID" value="NZ_JACIFZ010000009.1"/>
</dbReference>
<protein>
    <submittedName>
        <fullName evidence="1">Uncharacterized protein</fullName>
    </submittedName>
</protein>
<dbReference type="EMBL" id="JACIFZ010000009">
    <property type="protein sequence ID" value="MBB4224888.1"/>
    <property type="molecule type" value="Genomic_DNA"/>
</dbReference>
<dbReference type="Proteomes" id="UP000524450">
    <property type="component" value="Unassembled WGS sequence"/>
</dbReference>
<evidence type="ECO:0000313" key="2">
    <source>
        <dbReference type="Proteomes" id="UP000524450"/>
    </source>
</evidence>
<organism evidence="1 2">
    <name type="scientific">Variovorax guangxiensis</name>
    <dbReference type="NCBI Taxonomy" id="1775474"/>
    <lineage>
        <taxon>Bacteria</taxon>
        <taxon>Pseudomonadati</taxon>
        <taxon>Pseudomonadota</taxon>
        <taxon>Betaproteobacteria</taxon>
        <taxon>Burkholderiales</taxon>
        <taxon>Comamonadaceae</taxon>
        <taxon>Variovorax</taxon>
    </lineage>
</organism>
<reference evidence="1 2" key="1">
    <citation type="submission" date="2020-08" db="EMBL/GenBank/DDBJ databases">
        <title>Genomic Encyclopedia of Type Strains, Phase IV (KMG-V): Genome sequencing to study the core and pangenomes of soil and plant-associated prokaryotes.</title>
        <authorList>
            <person name="Whitman W."/>
        </authorList>
    </citation>
    <scope>NUCLEOTIDE SEQUENCE [LARGE SCALE GENOMIC DNA]</scope>
    <source>
        <strain evidence="1 2">34/80</strain>
    </source>
</reference>
<evidence type="ECO:0000313" key="1">
    <source>
        <dbReference type="EMBL" id="MBB4224888.1"/>
    </source>
</evidence>